<keyword evidence="6" id="KW-1185">Reference proteome</keyword>
<dbReference type="RefSeq" id="WP_277901057.1">
    <property type="nucleotide sequence ID" value="NZ_JAPMUA010000006.1"/>
</dbReference>
<dbReference type="EMBL" id="JAPMUA010000006">
    <property type="protein sequence ID" value="MDG3587232.1"/>
    <property type="molecule type" value="Genomic_DNA"/>
</dbReference>
<dbReference type="SMART" id="SM00354">
    <property type="entry name" value="HTH_LACI"/>
    <property type="match status" value="1"/>
</dbReference>
<dbReference type="InterPro" id="IPR010982">
    <property type="entry name" value="Lambda_DNA-bd_dom_sf"/>
</dbReference>
<accession>A0ABT6FVE9</accession>
<gene>
    <name evidence="5" type="ORF">OSR52_15260</name>
</gene>
<protein>
    <submittedName>
        <fullName evidence="5">Substrate-binding domain-containing protein</fullName>
    </submittedName>
</protein>
<keyword evidence="3" id="KW-0804">Transcription</keyword>
<dbReference type="Pfam" id="PF13377">
    <property type="entry name" value="Peripla_BP_3"/>
    <property type="match status" value="1"/>
</dbReference>
<keyword evidence="2" id="KW-0238">DNA-binding</keyword>
<evidence type="ECO:0000256" key="2">
    <source>
        <dbReference type="ARBA" id="ARBA00023125"/>
    </source>
</evidence>
<dbReference type="Gene3D" id="3.40.50.2300">
    <property type="match status" value="2"/>
</dbReference>
<dbReference type="SUPFAM" id="SSF47413">
    <property type="entry name" value="lambda repressor-like DNA-binding domains"/>
    <property type="match status" value="1"/>
</dbReference>
<evidence type="ECO:0000259" key="4">
    <source>
        <dbReference type="PROSITE" id="PS50932"/>
    </source>
</evidence>
<sequence length="344" mass="39364">MKKKRVSIKDIASDLNISVTTVSFVLNDKAEEKHISKELTQKVLDYVKKVNYKPNQIAQSLRTGESKILVFMVEDISNLFFAKLARLIEDLAYKKGYKVLFCSNDNEDKKTIELINLFKVRQVDGFILVSSPGIQTTINQLIEENIPLVLLDRYFPTLDTNYVITDNSDATFMAIMHFIENGFKNIAYITIDATQSQMDDRLSGYKNAVNKYSLPNYTLEIPFNEAIRDNSEVYIEEFLKKHPDIDAILFATNYLTQAGLKVIKEQYTDLIDRIGIITFDDNELFKTYSPSITAVAQPTTEMAEKSMELILQLIKNKEKALPNKHIVLKSSLVIRESSKKRSQS</sequence>
<reference evidence="5" key="1">
    <citation type="submission" date="2022-11" db="EMBL/GenBank/DDBJ databases">
        <title>High-quality draft genome sequence of Galbibacter sp. strain CMA-7.</title>
        <authorList>
            <person name="Wei L."/>
            <person name="Dong C."/>
            <person name="Shao Z."/>
        </authorList>
    </citation>
    <scope>NUCLEOTIDE SEQUENCE</scope>
    <source>
        <strain evidence="5">CMA-7</strain>
    </source>
</reference>
<dbReference type="PANTHER" id="PTHR30146">
    <property type="entry name" value="LACI-RELATED TRANSCRIPTIONAL REPRESSOR"/>
    <property type="match status" value="1"/>
</dbReference>
<name>A0ABT6FVE9_9FLAO</name>
<feature type="domain" description="HTH lacI-type" evidence="4">
    <location>
        <begin position="6"/>
        <end position="63"/>
    </location>
</feature>
<comment type="caution">
    <text evidence="5">The sequence shown here is derived from an EMBL/GenBank/DDBJ whole genome shotgun (WGS) entry which is preliminary data.</text>
</comment>
<evidence type="ECO:0000256" key="1">
    <source>
        <dbReference type="ARBA" id="ARBA00023015"/>
    </source>
</evidence>
<dbReference type="PROSITE" id="PS50932">
    <property type="entry name" value="HTH_LACI_2"/>
    <property type="match status" value="1"/>
</dbReference>
<evidence type="ECO:0000313" key="6">
    <source>
        <dbReference type="Proteomes" id="UP001153642"/>
    </source>
</evidence>
<dbReference type="InterPro" id="IPR000843">
    <property type="entry name" value="HTH_LacI"/>
</dbReference>
<dbReference type="InterPro" id="IPR046335">
    <property type="entry name" value="LacI/GalR-like_sensor"/>
</dbReference>
<dbReference type="PANTHER" id="PTHR30146:SF109">
    <property type="entry name" value="HTH-TYPE TRANSCRIPTIONAL REGULATOR GALS"/>
    <property type="match status" value="1"/>
</dbReference>
<dbReference type="Pfam" id="PF00356">
    <property type="entry name" value="LacI"/>
    <property type="match status" value="1"/>
</dbReference>
<dbReference type="Proteomes" id="UP001153642">
    <property type="component" value="Unassembled WGS sequence"/>
</dbReference>
<organism evidence="5 6">
    <name type="scientific">Galbibacter pacificus</name>
    <dbReference type="NCBI Taxonomy" id="2996052"/>
    <lineage>
        <taxon>Bacteria</taxon>
        <taxon>Pseudomonadati</taxon>
        <taxon>Bacteroidota</taxon>
        <taxon>Flavobacteriia</taxon>
        <taxon>Flavobacteriales</taxon>
        <taxon>Flavobacteriaceae</taxon>
        <taxon>Galbibacter</taxon>
    </lineage>
</organism>
<keyword evidence="1" id="KW-0805">Transcription regulation</keyword>
<dbReference type="InterPro" id="IPR028082">
    <property type="entry name" value="Peripla_BP_I"/>
</dbReference>
<dbReference type="CDD" id="cd01392">
    <property type="entry name" value="HTH_LacI"/>
    <property type="match status" value="1"/>
</dbReference>
<dbReference type="SUPFAM" id="SSF53822">
    <property type="entry name" value="Periplasmic binding protein-like I"/>
    <property type="match status" value="1"/>
</dbReference>
<evidence type="ECO:0000256" key="3">
    <source>
        <dbReference type="ARBA" id="ARBA00023163"/>
    </source>
</evidence>
<evidence type="ECO:0000313" key="5">
    <source>
        <dbReference type="EMBL" id="MDG3587232.1"/>
    </source>
</evidence>
<proteinExistence type="predicted"/>
<dbReference type="Gene3D" id="1.10.260.40">
    <property type="entry name" value="lambda repressor-like DNA-binding domains"/>
    <property type="match status" value="1"/>
</dbReference>